<dbReference type="Proteomes" id="UP000541444">
    <property type="component" value="Unassembled WGS sequence"/>
</dbReference>
<keyword evidence="1" id="KW-0503">Monooxygenase</keyword>
<evidence type="ECO:0000313" key="3">
    <source>
        <dbReference type="Proteomes" id="UP000541444"/>
    </source>
</evidence>
<protein>
    <recommendedName>
        <fullName evidence="4">Cytochrome P450</fullName>
    </recommendedName>
</protein>
<dbReference type="OrthoDB" id="2789670at2759"/>
<dbReference type="PROSITE" id="PS00086">
    <property type="entry name" value="CYTOCHROME_P450"/>
    <property type="match status" value="1"/>
</dbReference>
<reference evidence="2 3" key="1">
    <citation type="journal article" date="2020" name="IScience">
        <title>Genome Sequencing of the Endangered Kingdonia uniflora (Circaeasteraceae, Ranunculales) Reveals Potential Mechanisms of Evolutionary Specialization.</title>
        <authorList>
            <person name="Sun Y."/>
            <person name="Deng T."/>
            <person name="Zhang A."/>
            <person name="Moore M.J."/>
            <person name="Landis J.B."/>
            <person name="Lin N."/>
            <person name="Zhang H."/>
            <person name="Zhang X."/>
            <person name="Huang J."/>
            <person name="Zhang X."/>
            <person name="Sun H."/>
            <person name="Wang H."/>
        </authorList>
    </citation>
    <scope>NUCLEOTIDE SEQUENCE [LARGE SCALE GENOMIC DNA]</scope>
    <source>
        <strain evidence="2">TB1705</strain>
        <tissue evidence="2">Leaf</tissue>
    </source>
</reference>
<organism evidence="2 3">
    <name type="scientific">Kingdonia uniflora</name>
    <dbReference type="NCBI Taxonomy" id="39325"/>
    <lineage>
        <taxon>Eukaryota</taxon>
        <taxon>Viridiplantae</taxon>
        <taxon>Streptophyta</taxon>
        <taxon>Embryophyta</taxon>
        <taxon>Tracheophyta</taxon>
        <taxon>Spermatophyta</taxon>
        <taxon>Magnoliopsida</taxon>
        <taxon>Ranunculales</taxon>
        <taxon>Circaeasteraceae</taxon>
        <taxon>Kingdonia</taxon>
    </lineage>
</organism>
<keyword evidence="1" id="KW-0349">Heme</keyword>
<keyword evidence="1" id="KW-0408">Iron</keyword>
<dbReference type="GO" id="GO:0016705">
    <property type="term" value="F:oxidoreductase activity, acting on paired donors, with incorporation or reduction of molecular oxygen"/>
    <property type="evidence" value="ECO:0007669"/>
    <property type="project" value="InterPro"/>
</dbReference>
<keyword evidence="1" id="KW-0560">Oxidoreductase</keyword>
<dbReference type="AlphaFoldDB" id="A0A7J7P1Q0"/>
<keyword evidence="3" id="KW-1185">Reference proteome</keyword>
<dbReference type="GO" id="GO:0005506">
    <property type="term" value="F:iron ion binding"/>
    <property type="evidence" value="ECO:0007669"/>
    <property type="project" value="InterPro"/>
</dbReference>
<dbReference type="InterPro" id="IPR001128">
    <property type="entry name" value="Cyt_P450"/>
</dbReference>
<proteinExistence type="inferred from homology"/>
<evidence type="ECO:0000313" key="2">
    <source>
        <dbReference type="EMBL" id="KAF6173108.1"/>
    </source>
</evidence>
<keyword evidence="1" id="KW-0479">Metal-binding</keyword>
<sequence>MQPGIEMSAGSKNFTAFGGGPRYCIGADFAKLQMTAFFHCLVTKYRWMIVKGGDIVRRPGLIFPYGIHIQLTEKEGNGSKTVV</sequence>
<dbReference type="InterPro" id="IPR036396">
    <property type="entry name" value="Cyt_P450_sf"/>
</dbReference>
<evidence type="ECO:0000256" key="1">
    <source>
        <dbReference type="RuleBase" id="RU000461"/>
    </source>
</evidence>
<gene>
    <name evidence="2" type="ORF">GIB67_004211</name>
</gene>
<accession>A0A7J7P1Q0</accession>
<comment type="caution">
    <text evidence="2">The sequence shown here is derived from an EMBL/GenBank/DDBJ whole genome shotgun (WGS) entry which is preliminary data.</text>
</comment>
<dbReference type="Gene3D" id="1.10.630.10">
    <property type="entry name" value="Cytochrome P450"/>
    <property type="match status" value="1"/>
</dbReference>
<dbReference type="SUPFAM" id="SSF48264">
    <property type="entry name" value="Cytochrome P450"/>
    <property type="match status" value="1"/>
</dbReference>
<evidence type="ECO:0008006" key="4">
    <source>
        <dbReference type="Google" id="ProtNLM"/>
    </source>
</evidence>
<dbReference type="GO" id="GO:0004497">
    <property type="term" value="F:monooxygenase activity"/>
    <property type="evidence" value="ECO:0007669"/>
    <property type="project" value="UniProtKB-KW"/>
</dbReference>
<dbReference type="InterPro" id="IPR017972">
    <property type="entry name" value="Cyt_P450_CS"/>
</dbReference>
<name>A0A7J7P1Q0_9MAGN</name>
<comment type="similarity">
    <text evidence="1">Belongs to the cytochrome P450 family.</text>
</comment>
<dbReference type="GO" id="GO:0044550">
    <property type="term" value="P:secondary metabolite biosynthetic process"/>
    <property type="evidence" value="ECO:0007669"/>
    <property type="project" value="UniProtKB-ARBA"/>
</dbReference>
<dbReference type="Pfam" id="PF00067">
    <property type="entry name" value="p450"/>
    <property type="match status" value="1"/>
</dbReference>
<dbReference type="EMBL" id="JACGCM010000362">
    <property type="protein sequence ID" value="KAF6173108.1"/>
    <property type="molecule type" value="Genomic_DNA"/>
</dbReference>
<dbReference type="GO" id="GO:0020037">
    <property type="term" value="F:heme binding"/>
    <property type="evidence" value="ECO:0007669"/>
    <property type="project" value="InterPro"/>
</dbReference>